<comment type="caution">
    <text evidence="2">The sequence shown here is derived from an EMBL/GenBank/DDBJ whole genome shotgun (WGS) entry which is preliminary data.</text>
</comment>
<feature type="transmembrane region" description="Helical" evidence="1">
    <location>
        <begin position="228"/>
        <end position="250"/>
    </location>
</feature>
<evidence type="ECO:0000256" key="1">
    <source>
        <dbReference type="SAM" id="Phobius"/>
    </source>
</evidence>
<feature type="transmembrane region" description="Helical" evidence="1">
    <location>
        <begin position="189"/>
        <end position="216"/>
    </location>
</feature>
<keyword evidence="1" id="KW-1133">Transmembrane helix</keyword>
<keyword evidence="3" id="KW-1185">Reference proteome</keyword>
<evidence type="ECO:0008006" key="4">
    <source>
        <dbReference type="Google" id="ProtNLM"/>
    </source>
</evidence>
<gene>
    <name evidence="2" type="ORF">GXW78_12140</name>
</gene>
<feature type="transmembrane region" description="Helical" evidence="1">
    <location>
        <begin position="12"/>
        <end position="33"/>
    </location>
</feature>
<dbReference type="EMBL" id="JAAEDI010000012">
    <property type="protein sequence ID" value="MBR0650417.1"/>
    <property type="molecule type" value="Genomic_DNA"/>
</dbReference>
<evidence type="ECO:0000313" key="3">
    <source>
        <dbReference type="Proteomes" id="UP000698752"/>
    </source>
</evidence>
<accession>A0ABS5EHD5</accession>
<keyword evidence="1" id="KW-0812">Transmembrane</keyword>
<feature type="transmembrane region" description="Helical" evidence="1">
    <location>
        <begin position="107"/>
        <end position="125"/>
    </location>
</feature>
<feature type="transmembrane region" description="Helical" evidence="1">
    <location>
        <begin position="331"/>
        <end position="349"/>
    </location>
</feature>
<organism evidence="2 3">
    <name type="scientific">Neoroseomonas terrae</name>
    <dbReference type="NCBI Taxonomy" id="424799"/>
    <lineage>
        <taxon>Bacteria</taxon>
        <taxon>Pseudomonadati</taxon>
        <taxon>Pseudomonadota</taxon>
        <taxon>Alphaproteobacteria</taxon>
        <taxon>Acetobacterales</taxon>
        <taxon>Acetobacteraceae</taxon>
        <taxon>Neoroseomonas</taxon>
    </lineage>
</organism>
<reference evidence="3" key="1">
    <citation type="journal article" date="2021" name="Syst. Appl. Microbiol.">
        <title>Roseomonas hellenica sp. nov., isolated from roots of wild-growing Alkanna tinctoria.</title>
        <authorList>
            <person name="Rat A."/>
            <person name="Naranjo H.D."/>
            <person name="Lebbe L."/>
            <person name="Cnockaert M."/>
            <person name="Krigas N."/>
            <person name="Grigoriadou K."/>
            <person name="Maloupa E."/>
            <person name="Willems A."/>
        </authorList>
    </citation>
    <scope>NUCLEOTIDE SEQUENCE [LARGE SCALE GENOMIC DNA]</scope>
    <source>
        <strain evidence="3">LMG 31159</strain>
    </source>
</reference>
<feature type="transmembrane region" description="Helical" evidence="1">
    <location>
        <begin position="270"/>
        <end position="295"/>
    </location>
</feature>
<dbReference type="RefSeq" id="WP_211869088.1">
    <property type="nucleotide sequence ID" value="NZ_JAAEDI010000012.1"/>
</dbReference>
<feature type="transmembrane region" description="Helical" evidence="1">
    <location>
        <begin position="307"/>
        <end position="325"/>
    </location>
</feature>
<sequence length="549" mass="59183">MTDADAKPRYMAGWAMPVLVLVGYWCLGAWLQYRAGAYVSEFGYDESSHYVTGLLVRDWLLSLQLTEPLAFLERFHSSYPLVGIGHWGPFFYGIGGVWFILFGSERIAVVLLPLLINTSTAWLISRIALPHVGWPLAVAAGALFLLSPVVQLDTASLMLDGIVGLLCLIAALAWARFMSNARAGPALGFGLVASAALLVKGNAGCLALLPGLAVLIGRRWSLLRRWTFWLPVPVVAVLAGPWTALTYGDVAAGFRYAWGWDYTSVAVPAYLRILVDALGPAVLLLGVVGLVLACIRSGRSPHDAVPSSLAALGLSVLIFQVVAPAAIQDRYLIPAFPPLIFFAALTLRAAADRLAGSARRLDGAVTALLILLVLPAAFDAPQKRRYHVVTAAAQVWAHRLPDNPAVLIAAHDGAEEAVVAELAMNDPARPSLFAVRGTRLLGGGGYNTHDYLPRFETAAEVQAAIDDYSIPLVLLHRSAAPSPWRHVNLVEEARALAPERWIRLHAEDRDGERVELYQIRGNDAAKADVERLIALSAPRRLRPAAGPAS</sequence>
<feature type="transmembrane region" description="Helical" evidence="1">
    <location>
        <begin position="361"/>
        <end position="378"/>
    </location>
</feature>
<keyword evidence="1" id="KW-0472">Membrane</keyword>
<protein>
    <recommendedName>
        <fullName evidence="4">Glycosyltransferase RgtA/B/C/D-like domain-containing protein</fullName>
    </recommendedName>
</protein>
<feature type="transmembrane region" description="Helical" evidence="1">
    <location>
        <begin position="79"/>
        <end position="100"/>
    </location>
</feature>
<feature type="transmembrane region" description="Helical" evidence="1">
    <location>
        <begin position="157"/>
        <end position="177"/>
    </location>
</feature>
<evidence type="ECO:0000313" key="2">
    <source>
        <dbReference type="EMBL" id="MBR0650417.1"/>
    </source>
</evidence>
<name>A0ABS5EHD5_9PROT</name>
<feature type="transmembrane region" description="Helical" evidence="1">
    <location>
        <begin position="131"/>
        <end position="150"/>
    </location>
</feature>
<dbReference type="Proteomes" id="UP000698752">
    <property type="component" value="Unassembled WGS sequence"/>
</dbReference>
<proteinExistence type="predicted"/>